<keyword evidence="2" id="KW-1185">Reference proteome</keyword>
<protein>
    <submittedName>
        <fullName evidence="1">Uncharacterized protein</fullName>
    </submittedName>
</protein>
<evidence type="ECO:0000313" key="1">
    <source>
        <dbReference type="EMBL" id="OXU17664.1"/>
    </source>
</evidence>
<dbReference type="AlphaFoldDB" id="A0A232EH52"/>
<sequence length="52" mass="6047">MRSHPKIAKNGFLALTRILCILQKKLKRKVVDLKEIQIFLLTLKHENAFNSS</sequence>
<reference evidence="1 2" key="1">
    <citation type="journal article" date="2017" name="Curr. Biol.">
        <title>The Evolution of Venom by Co-option of Single-Copy Genes.</title>
        <authorList>
            <person name="Martinson E.O."/>
            <person name="Mrinalini"/>
            <person name="Kelkar Y.D."/>
            <person name="Chang C.H."/>
            <person name="Werren J.H."/>
        </authorList>
    </citation>
    <scope>NUCLEOTIDE SEQUENCE [LARGE SCALE GENOMIC DNA]</scope>
    <source>
        <strain evidence="1 2">Alberta</strain>
        <tissue evidence="1">Whole body</tissue>
    </source>
</reference>
<name>A0A232EH52_9HYME</name>
<proteinExistence type="predicted"/>
<evidence type="ECO:0000313" key="2">
    <source>
        <dbReference type="Proteomes" id="UP000215335"/>
    </source>
</evidence>
<dbReference type="Proteomes" id="UP000215335">
    <property type="component" value="Unassembled WGS sequence"/>
</dbReference>
<organism evidence="1 2">
    <name type="scientific">Trichomalopsis sarcophagae</name>
    <dbReference type="NCBI Taxonomy" id="543379"/>
    <lineage>
        <taxon>Eukaryota</taxon>
        <taxon>Metazoa</taxon>
        <taxon>Ecdysozoa</taxon>
        <taxon>Arthropoda</taxon>
        <taxon>Hexapoda</taxon>
        <taxon>Insecta</taxon>
        <taxon>Pterygota</taxon>
        <taxon>Neoptera</taxon>
        <taxon>Endopterygota</taxon>
        <taxon>Hymenoptera</taxon>
        <taxon>Apocrita</taxon>
        <taxon>Proctotrupomorpha</taxon>
        <taxon>Chalcidoidea</taxon>
        <taxon>Pteromalidae</taxon>
        <taxon>Pteromalinae</taxon>
        <taxon>Trichomalopsis</taxon>
    </lineage>
</organism>
<gene>
    <name evidence="1" type="ORF">TSAR_014644</name>
</gene>
<accession>A0A232EH52</accession>
<comment type="caution">
    <text evidence="1">The sequence shown here is derived from an EMBL/GenBank/DDBJ whole genome shotgun (WGS) entry which is preliminary data.</text>
</comment>
<dbReference type="EMBL" id="NNAY01004607">
    <property type="protein sequence ID" value="OXU17664.1"/>
    <property type="molecule type" value="Genomic_DNA"/>
</dbReference>